<dbReference type="EMBL" id="CAUYUJ010001891">
    <property type="protein sequence ID" value="CAK0798117.1"/>
    <property type="molecule type" value="Genomic_DNA"/>
</dbReference>
<sequence>MAAADWSGESVIMVAPTMTALIMATPAIVTSTFPMTVASTTTGISAAADGNEIVDREPSSEASILVIASIISVCLSCIALCALLCWSRRMIVNRGGDLTAKHRIPELQTGAGDTGEVSEQDVADQSRMLGISLDFAISVFPEEAQVMVERFVRLALTQQSRSERTQSLLTKISVAGDLGGNVHTMNFLELADIVAHGEVAYGKGLICPRDGMLDCSIVDAVRSRGHSARATVFLSWFWQYKLSMVLSSLRKFRSRLTNPEQCFVWWCFFLNNQFRILGDSKPQDFFTLKTIFATQLRNVGRMVAMMDRVVESRYSTRLWCLFEVFTVTSEEIPFEVLLPSEASVEIDILLQQGGLGQLRSAIQVDAGQARASFEDDEKNIKSMIEDMPGAYDTLNKAVRTELRRAVEAEISLLVGDALRKSI</sequence>
<evidence type="ECO:0000313" key="2">
    <source>
        <dbReference type="EMBL" id="CAK0798117.1"/>
    </source>
</evidence>
<keyword evidence="1" id="KW-1133">Transmembrane helix</keyword>
<evidence type="ECO:0000256" key="1">
    <source>
        <dbReference type="SAM" id="Phobius"/>
    </source>
</evidence>
<gene>
    <name evidence="2" type="ORF">PCOR1329_LOCUS6991</name>
</gene>
<comment type="caution">
    <text evidence="2">The sequence shown here is derived from an EMBL/GenBank/DDBJ whole genome shotgun (WGS) entry which is preliminary data.</text>
</comment>
<keyword evidence="1" id="KW-0812">Transmembrane</keyword>
<organism evidence="2 3">
    <name type="scientific">Prorocentrum cordatum</name>
    <dbReference type="NCBI Taxonomy" id="2364126"/>
    <lineage>
        <taxon>Eukaryota</taxon>
        <taxon>Sar</taxon>
        <taxon>Alveolata</taxon>
        <taxon>Dinophyceae</taxon>
        <taxon>Prorocentrales</taxon>
        <taxon>Prorocentraceae</taxon>
        <taxon>Prorocentrum</taxon>
    </lineage>
</organism>
<proteinExistence type="predicted"/>
<feature type="transmembrane region" description="Helical" evidence="1">
    <location>
        <begin position="12"/>
        <end position="33"/>
    </location>
</feature>
<reference evidence="2" key="1">
    <citation type="submission" date="2023-10" db="EMBL/GenBank/DDBJ databases">
        <authorList>
            <person name="Chen Y."/>
            <person name="Shah S."/>
            <person name="Dougan E. K."/>
            <person name="Thang M."/>
            <person name="Chan C."/>
        </authorList>
    </citation>
    <scope>NUCLEOTIDE SEQUENCE [LARGE SCALE GENOMIC DNA]</scope>
</reference>
<keyword evidence="1" id="KW-0472">Membrane</keyword>
<keyword evidence="3" id="KW-1185">Reference proteome</keyword>
<feature type="transmembrane region" description="Helical" evidence="1">
    <location>
        <begin position="64"/>
        <end position="86"/>
    </location>
</feature>
<accession>A0ABN9Q1B3</accession>
<evidence type="ECO:0000313" key="3">
    <source>
        <dbReference type="Proteomes" id="UP001189429"/>
    </source>
</evidence>
<name>A0ABN9Q1B3_9DINO</name>
<dbReference type="Proteomes" id="UP001189429">
    <property type="component" value="Unassembled WGS sequence"/>
</dbReference>
<protein>
    <submittedName>
        <fullName evidence="2">Uncharacterized protein</fullName>
    </submittedName>
</protein>